<dbReference type="Pfam" id="PF11112">
    <property type="entry name" value="PyocinActivator"/>
    <property type="match status" value="1"/>
</dbReference>
<evidence type="ECO:0000313" key="2">
    <source>
        <dbReference type="Proteomes" id="UP000077752"/>
    </source>
</evidence>
<dbReference type="AlphaFoldDB" id="A0A177SLW4"/>
<dbReference type="GO" id="GO:0006355">
    <property type="term" value="P:regulation of DNA-templated transcription"/>
    <property type="evidence" value="ECO:0007669"/>
    <property type="project" value="InterPro"/>
</dbReference>
<dbReference type="EMBL" id="LUCV01000023">
    <property type="protein sequence ID" value="OAI91575.1"/>
    <property type="molecule type" value="Genomic_DNA"/>
</dbReference>
<dbReference type="Proteomes" id="UP000077752">
    <property type="component" value="Unassembled WGS sequence"/>
</dbReference>
<sequence>MTSTLEQLRQQWPTLCPAMTSVREHYFPHIQTDRRFLELVRKGRIKLKLTKLDTSVRAKHVVYLSDLAAFLDAQANQEA</sequence>
<protein>
    <submittedName>
        <fullName evidence="1">Transcriptional regulator</fullName>
    </submittedName>
</protein>
<proteinExistence type="predicted"/>
<name>A0A177SLW4_PSEPU</name>
<organism evidence="1 2">
    <name type="scientific">Pseudomonas putida</name>
    <name type="common">Arthrobacter siderocapsulatus</name>
    <dbReference type="NCBI Taxonomy" id="303"/>
    <lineage>
        <taxon>Bacteria</taxon>
        <taxon>Pseudomonadati</taxon>
        <taxon>Pseudomonadota</taxon>
        <taxon>Gammaproteobacteria</taxon>
        <taxon>Pseudomonadales</taxon>
        <taxon>Pseudomonadaceae</taxon>
        <taxon>Pseudomonas</taxon>
    </lineage>
</organism>
<accession>A0A177SLW4</accession>
<reference evidence="1 2" key="1">
    <citation type="submission" date="2016-03" db="EMBL/GenBank/DDBJ databases">
        <title>Draft Genome Assembly of Pseudomonas putida strain CBF10-2.</title>
        <authorList>
            <person name="Iyer R.S."/>
            <person name="Damania A."/>
        </authorList>
    </citation>
    <scope>NUCLEOTIDE SEQUENCE [LARGE SCALE GENOMIC DNA]</scope>
    <source>
        <strain evidence="1 2">CBF10-2</strain>
    </source>
</reference>
<dbReference type="RefSeq" id="WP_064303291.1">
    <property type="nucleotide sequence ID" value="NZ_LUCV01000023.1"/>
</dbReference>
<dbReference type="InterPro" id="IPR020518">
    <property type="entry name" value="Tscrpt_reg_PrtN"/>
</dbReference>
<evidence type="ECO:0000313" key="1">
    <source>
        <dbReference type="EMBL" id="OAI91575.1"/>
    </source>
</evidence>
<comment type="caution">
    <text evidence="1">The sequence shown here is derived from an EMBL/GenBank/DDBJ whole genome shotgun (WGS) entry which is preliminary data.</text>
</comment>
<gene>
    <name evidence="1" type="ORF">AYO28_20440</name>
</gene>